<evidence type="ECO:0000313" key="2">
    <source>
        <dbReference type="Proteomes" id="UP000826271"/>
    </source>
</evidence>
<sequence length="331" mass="36876">MASISGGGGGFDFRRRRWLRFSGGGGSFDFIWRWRLRFQPEVVASISGGDGGFDFSRRWWLQFSAEELEKIDELQKSVNEIPSFIEGPIVSLGEDLSILTDVVDLKIDVINMKLSVLKKVVGGSMPDEKPSSSKLKTRERTVYMERWEIKVQEGQAARSGLKPKESQLEIGRSREGYFICGGDHRMRDCAKCNKLNALMAENDDSGKDVAPLRVNSLQLLSEIQGKSPSHKSLMNVKITVNGREHSSQTKVMNLEAKPIKGMPTIDLTDASDRAIGGVLVQCKYPIAFESDKLKDAKIRSGKHNNVGDALSQKTVEEYIATLTLIESDFLE</sequence>
<proteinExistence type="predicted"/>
<organism evidence="1 2">
    <name type="scientific">Buddleja alternifolia</name>
    <dbReference type="NCBI Taxonomy" id="168488"/>
    <lineage>
        <taxon>Eukaryota</taxon>
        <taxon>Viridiplantae</taxon>
        <taxon>Streptophyta</taxon>
        <taxon>Embryophyta</taxon>
        <taxon>Tracheophyta</taxon>
        <taxon>Spermatophyta</taxon>
        <taxon>Magnoliopsida</taxon>
        <taxon>eudicotyledons</taxon>
        <taxon>Gunneridae</taxon>
        <taxon>Pentapetalae</taxon>
        <taxon>asterids</taxon>
        <taxon>lamiids</taxon>
        <taxon>Lamiales</taxon>
        <taxon>Scrophulariaceae</taxon>
        <taxon>Buddlejeae</taxon>
        <taxon>Buddleja</taxon>
    </lineage>
</organism>
<comment type="caution">
    <text evidence="1">The sequence shown here is derived from an EMBL/GenBank/DDBJ whole genome shotgun (WGS) entry which is preliminary data.</text>
</comment>
<accession>A0AAV6W726</accession>
<dbReference type="Proteomes" id="UP000826271">
    <property type="component" value="Unassembled WGS sequence"/>
</dbReference>
<evidence type="ECO:0000313" key="1">
    <source>
        <dbReference type="EMBL" id="KAG8365904.1"/>
    </source>
</evidence>
<reference evidence="1" key="1">
    <citation type="submission" date="2019-10" db="EMBL/GenBank/DDBJ databases">
        <authorList>
            <person name="Zhang R."/>
            <person name="Pan Y."/>
            <person name="Wang J."/>
            <person name="Ma R."/>
            <person name="Yu S."/>
        </authorList>
    </citation>
    <scope>NUCLEOTIDE SEQUENCE</scope>
    <source>
        <strain evidence="1">LA-IB0</strain>
        <tissue evidence="1">Leaf</tissue>
    </source>
</reference>
<name>A0AAV6W726_9LAMI</name>
<protein>
    <submittedName>
        <fullName evidence="1">Uncharacterized protein</fullName>
    </submittedName>
</protein>
<dbReference type="EMBL" id="WHWC01000017">
    <property type="protein sequence ID" value="KAG8365904.1"/>
    <property type="molecule type" value="Genomic_DNA"/>
</dbReference>
<gene>
    <name evidence="1" type="ORF">BUALT_Bualt17G0020500</name>
</gene>
<keyword evidence="2" id="KW-1185">Reference proteome</keyword>
<dbReference type="AlphaFoldDB" id="A0AAV6W726"/>